<sequence length="1340" mass="150974">MSDSADFDQEAARRDYRAPYSTNHPIPTIQRYREHRNELEERQSHAEAAQHTEEDDSRAKRAFSSVKSIIKNEDKKDPTGDAYPTSNRNTEETAREPDQDDSGIPLVPSASDGKGQVDGQDGSEDGSAKQNGTMQHGTHQNGSTDDGDKKGQQKQSATEKVHGQTDPKEKRKAMKHNKRDDGGREVTDPVTHLPLIIRDSTAKDLRRAPENERAPGQQKKTVTGLSGASKSSSQLSLEQDELQENYDGMQKMFPPPAYDDARAELARTFQSALTIGLSIILALSTIVVLLLVFVASTSHNKSDVPFWRKIGTEDRHSKKLYITLGIVTAVSSAIGFLVITQIRGWLGNKVKGIWEDEVWDAARVEEENTNQSNERLPESVAWMNSLLASVWPLINPDLFASVVDMLEDVMQASLPKVIRMVSVDDLGQGSEAIRILGIRWLPTGAADKSVDDEGKLKQASNKEANDRGAPGEGEEEDLEKKDKDDEEESDASKKKKEEQKQKEQEQQSIREGMEAEQGDFVNMEMGFAYRARSSGKSIKSKARNAHLYLKFYLPGGIFVPVWVELRGIIGTMRVRLQLTPDPPFFSLCTLTFLGQPRADLSCTPLSRHLPNLMDVPLISSFVQSAIDAALAEYVAPKSLTLDLKDMLVGDDFKKDTVARGILMIYIKEAKGFKEGDGSIGPMKGSSDAYVTCSWGKFGKTIASTRIIEKDQYPKWHEWAYMLVTPEELNAEEKLRIQLWDSDKYTADDDLGRVEVDLKELMHSPKTRNAQYDREDRFRGQDPSEKMPGTISWSVGYYEKTRITEDQLAKQTEDDEIKTKDDLKKIVSETAERKLREATAHDESKEVHQQKTQDYKERENALICSSPPDPKYPSGILSIQIHNITGLEVEALQKDKDDEGDREDEAEQSDDLPSSYCTIILNHKKIYMTRTKPKNAKPFFNAGIEHFIRDWQTAEIMVSCRDSRERENDALLGIVYLPLAKMFEKRSQIMDMYPLVGGMGFGRARISMVFRSIELSLPKELLGWDYGTLEIKSPVKPKGNFPQDLAQHRIKLRSNIGRIKMQSNDGQWKSNNDESAFLACKKRYAMPLIVEFRTSSLVHDSTPAFAVFWLREIPDEEDRTITMQVWAGGKENLKRATSCAGYSGMEENEQPLGEIEVTMKFWRGLSGYHKRYAQKDRSEDMRNVMEVLDTVNDEIKDDDAMDDGYSDPSSTSSSDSEDREKKKPSRSPTNKKLATHTNQSDSSLSSTNTSASKNPFKKIKKVATDIVTGHNDEDDGERGVVGQVRDYKDHRRQLHRRHRGVMQWRAARSGDWALGKVRRGVGRVEGVFEHGEKGEGVETEV</sequence>
<dbReference type="KEGG" id="psco:LY89DRAFT_624809"/>
<feature type="compositionally biased region" description="Basic and acidic residues" evidence="11">
    <location>
        <begin position="146"/>
        <end position="169"/>
    </location>
</feature>
<dbReference type="PROSITE" id="PS51847">
    <property type="entry name" value="SMP"/>
    <property type="match status" value="1"/>
</dbReference>
<evidence type="ECO:0000313" key="15">
    <source>
        <dbReference type="EMBL" id="KUJ11467.1"/>
    </source>
</evidence>
<feature type="transmembrane region" description="Helical" evidence="12">
    <location>
        <begin position="320"/>
        <end position="339"/>
    </location>
</feature>
<reference evidence="15 16" key="1">
    <citation type="submission" date="2015-10" db="EMBL/GenBank/DDBJ databases">
        <title>Full genome of DAOMC 229536 Phialocephala scopiformis, a fungal endophyte of spruce producing the potent anti-insectan compound rugulosin.</title>
        <authorList>
            <consortium name="DOE Joint Genome Institute"/>
            <person name="Walker A.K."/>
            <person name="Frasz S.L."/>
            <person name="Seifert K.A."/>
            <person name="Miller J.D."/>
            <person name="Mondo S.J."/>
            <person name="Labutti K."/>
            <person name="Lipzen A."/>
            <person name="Dockter R."/>
            <person name="Kennedy M."/>
            <person name="Grigoriev I.V."/>
            <person name="Spatafora J.W."/>
        </authorList>
    </citation>
    <scope>NUCLEOTIDE SEQUENCE [LARGE SCALE GENOMIC DNA]</scope>
    <source>
        <strain evidence="15 16">CBS 120377</strain>
    </source>
</reference>
<dbReference type="GO" id="GO:0008289">
    <property type="term" value="F:lipid binding"/>
    <property type="evidence" value="ECO:0007669"/>
    <property type="project" value="UniProtKB-KW"/>
</dbReference>
<feature type="domain" description="SMP-LTD" evidence="14">
    <location>
        <begin position="376"/>
        <end position="644"/>
    </location>
</feature>
<feature type="domain" description="C2" evidence="13">
    <location>
        <begin position="857"/>
        <end position="992"/>
    </location>
</feature>
<dbReference type="PANTHER" id="PTHR47348:SF2">
    <property type="entry name" value="MEIOTICALLY UP-REGULATED 190 PROTEIN"/>
    <property type="match status" value="1"/>
</dbReference>
<evidence type="ECO:0000256" key="2">
    <source>
        <dbReference type="ARBA" id="ARBA00022448"/>
    </source>
</evidence>
<feature type="region of interest" description="Disordered" evidence="11">
    <location>
        <begin position="1"/>
        <end position="237"/>
    </location>
</feature>
<dbReference type="RefSeq" id="XP_018065822.1">
    <property type="nucleotide sequence ID" value="XM_018211053.2"/>
</dbReference>
<keyword evidence="5" id="KW-0677">Repeat</keyword>
<evidence type="ECO:0000256" key="5">
    <source>
        <dbReference type="ARBA" id="ARBA00022737"/>
    </source>
</evidence>
<feature type="non-terminal residue" evidence="15">
    <location>
        <position position="1340"/>
    </location>
</feature>
<dbReference type="Pfam" id="PF25331">
    <property type="entry name" value="C2_Mug190_3rd"/>
    <property type="match status" value="1"/>
</dbReference>
<evidence type="ECO:0000256" key="11">
    <source>
        <dbReference type="SAM" id="MobiDB-lite"/>
    </source>
</evidence>
<keyword evidence="4 12" id="KW-0812">Transmembrane</keyword>
<evidence type="ECO:0000256" key="4">
    <source>
        <dbReference type="ARBA" id="ARBA00022692"/>
    </source>
</evidence>
<accession>A0A194WV56</accession>
<dbReference type="SUPFAM" id="SSF49562">
    <property type="entry name" value="C2 domain (Calcium/lipid-binding domain, CaLB)"/>
    <property type="match status" value="2"/>
</dbReference>
<dbReference type="GO" id="GO:0005789">
    <property type="term" value="C:endoplasmic reticulum membrane"/>
    <property type="evidence" value="ECO:0007669"/>
    <property type="project" value="UniProtKB-SubCell"/>
</dbReference>
<feature type="domain" description="C2" evidence="13">
    <location>
        <begin position="642"/>
        <end position="771"/>
    </location>
</feature>
<proteinExistence type="predicted"/>
<dbReference type="Proteomes" id="UP000070700">
    <property type="component" value="Unassembled WGS sequence"/>
</dbReference>
<keyword evidence="9" id="KW-0446">Lipid-binding</keyword>
<dbReference type="CDD" id="cd04052">
    <property type="entry name" value="C2B_Tricalbin-like"/>
    <property type="match status" value="1"/>
</dbReference>
<feature type="region of interest" description="Disordered" evidence="11">
    <location>
        <begin position="1191"/>
        <end position="1255"/>
    </location>
</feature>
<gene>
    <name evidence="15" type="ORF">LY89DRAFT_624809</name>
</gene>
<organism evidence="15 16">
    <name type="scientific">Mollisia scopiformis</name>
    <name type="common">Conifer needle endophyte fungus</name>
    <name type="synonym">Phialocephala scopiformis</name>
    <dbReference type="NCBI Taxonomy" id="149040"/>
    <lineage>
        <taxon>Eukaryota</taxon>
        <taxon>Fungi</taxon>
        <taxon>Dikarya</taxon>
        <taxon>Ascomycota</taxon>
        <taxon>Pezizomycotina</taxon>
        <taxon>Leotiomycetes</taxon>
        <taxon>Helotiales</taxon>
        <taxon>Mollisiaceae</taxon>
        <taxon>Mollisia</taxon>
    </lineage>
</organism>
<feature type="compositionally biased region" description="Polar residues" evidence="11">
    <location>
        <begin position="218"/>
        <end position="228"/>
    </location>
</feature>
<dbReference type="SMART" id="SM00239">
    <property type="entry name" value="C2"/>
    <property type="match status" value="2"/>
</dbReference>
<feature type="compositionally biased region" description="Low complexity" evidence="11">
    <location>
        <begin position="1234"/>
        <end position="1253"/>
    </location>
</feature>
<dbReference type="Pfam" id="PF25669">
    <property type="entry name" value="SMP_MUG190-like"/>
    <property type="match status" value="2"/>
</dbReference>
<dbReference type="InterPro" id="IPR037765">
    <property type="entry name" value="C2B_Tricalbin"/>
</dbReference>
<keyword evidence="6" id="KW-0256">Endoplasmic reticulum</keyword>
<dbReference type="InterPro" id="IPR000008">
    <property type="entry name" value="C2_dom"/>
</dbReference>
<dbReference type="CDD" id="cd21676">
    <property type="entry name" value="SMP_Mug190"/>
    <property type="match status" value="1"/>
</dbReference>
<feature type="compositionally biased region" description="Basic and acidic residues" evidence="11">
    <location>
        <begin position="70"/>
        <end position="79"/>
    </location>
</feature>
<keyword evidence="3" id="KW-0597">Phosphoprotein</keyword>
<keyword evidence="10 12" id="KW-0472">Membrane</keyword>
<evidence type="ECO:0000256" key="6">
    <source>
        <dbReference type="ARBA" id="ARBA00022824"/>
    </source>
</evidence>
<evidence type="ECO:0000256" key="9">
    <source>
        <dbReference type="ARBA" id="ARBA00023121"/>
    </source>
</evidence>
<comment type="subcellular location">
    <subcellularLocation>
        <location evidence="1">Endoplasmic reticulum membrane</location>
    </subcellularLocation>
</comment>
<dbReference type="InParanoid" id="A0A194WV56"/>
<dbReference type="GeneID" id="28820779"/>
<evidence type="ECO:0000256" key="7">
    <source>
        <dbReference type="ARBA" id="ARBA00022989"/>
    </source>
</evidence>
<keyword evidence="16" id="KW-1185">Reference proteome</keyword>
<dbReference type="OrthoDB" id="419768at2759"/>
<evidence type="ECO:0000256" key="1">
    <source>
        <dbReference type="ARBA" id="ARBA00004586"/>
    </source>
</evidence>
<dbReference type="GO" id="GO:0061817">
    <property type="term" value="P:endoplasmic reticulum-plasma membrane tethering"/>
    <property type="evidence" value="ECO:0007669"/>
    <property type="project" value="InterPro"/>
</dbReference>
<evidence type="ECO:0000256" key="8">
    <source>
        <dbReference type="ARBA" id="ARBA00023055"/>
    </source>
</evidence>
<feature type="compositionally biased region" description="Polar residues" evidence="11">
    <location>
        <begin position="128"/>
        <end position="144"/>
    </location>
</feature>
<keyword evidence="7 12" id="KW-1133">Transmembrane helix</keyword>
<feature type="region of interest" description="Disordered" evidence="11">
    <location>
        <begin position="447"/>
        <end position="516"/>
    </location>
</feature>
<name>A0A194WV56_MOLSC</name>
<dbReference type="PROSITE" id="PS50004">
    <property type="entry name" value="C2"/>
    <property type="match status" value="2"/>
</dbReference>
<feature type="compositionally biased region" description="Basic and acidic residues" evidence="11">
    <location>
        <begin position="31"/>
        <end position="52"/>
    </location>
</feature>
<evidence type="ECO:0000256" key="10">
    <source>
        <dbReference type="ARBA" id="ARBA00023136"/>
    </source>
</evidence>
<evidence type="ECO:0000259" key="13">
    <source>
        <dbReference type="PROSITE" id="PS50004"/>
    </source>
</evidence>
<dbReference type="InterPro" id="IPR035892">
    <property type="entry name" value="C2_domain_sf"/>
</dbReference>
<feature type="compositionally biased region" description="Basic and acidic residues" evidence="11">
    <location>
        <begin position="178"/>
        <end position="187"/>
    </location>
</feature>
<evidence type="ECO:0000259" key="14">
    <source>
        <dbReference type="PROSITE" id="PS51847"/>
    </source>
</evidence>
<feature type="compositionally biased region" description="Basic and acidic residues" evidence="11">
    <location>
        <begin position="490"/>
        <end position="505"/>
    </location>
</feature>
<protein>
    <submittedName>
        <fullName evidence="15">Uncharacterized protein</fullName>
    </submittedName>
</protein>
<dbReference type="InterPro" id="IPR031468">
    <property type="entry name" value="SMP_LBD"/>
</dbReference>
<dbReference type="Pfam" id="PF00168">
    <property type="entry name" value="C2"/>
    <property type="match status" value="2"/>
</dbReference>
<dbReference type="InterPro" id="IPR057349">
    <property type="entry name" value="C2_Mug190_3rd"/>
</dbReference>
<keyword evidence="8" id="KW-0445">Lipid transport</keyword>
<feature type="transmembrane region" description="Helical" evidence="12">
    <location>
        <begin position="275"/>
        <end position="299"/>
    </location>
</feature>
<evidence type="ECO:0000256" key="12">
    <source>
        <dbReference type="SAM" id="Phobius"/>
    </source>
</evidence>
<feature type="compositionally biased region" description="Basic and acidic residues" evidence="11">
    <location>
        <begin position="200"/>
        <end position="213"/>
    </location>
</feature>
<dbReference type="PANTHER" id="PTHR47348">
    <property type="entry name" value="MEIOTICALLY UP-REGULATED GENE 190 PROTEIN"/>
    <property type="match status" value="1"/>
</dbReference>
<keyword evidence="2" id="KW-0813">Transport</keyword>
<dbReference type="GO" id="GO:0006869">
    <property type="term" value="P:lipid transport"/>
    <property type="evidence" value="ECO:0007669"/>
    <property type="project" value="UniProtKB-KW"/>
</dbReference>
<evidence type="ECO:0000256" key="3">
    <source>
        <dbReference type="ARBA" id="ARBA00022553"/>
    </source>
</evidence>
<dbReference type="Gene3D" id="2.60.40.150">
    <property type="entry name" value="C2 domain"/>
    <property type="match status" value="2"/>
</dbReference>
<evidence type="ECO:0000313" key="16">
    <source>
        <dbReference type="Proteomes" id="UP000070700"/>
    </source>
</evidence>
<dbReference type="EMBL" id="KQ947426">
    <property type="protein sequence ID" value="KUJ11467.1"/>
    <property type="molecule type" value="Genomic_DNA"/>
</dbReference>
<feature type="compositionally biased region" description="Acidic residues" evidence="11">
    <location>
        <begin position="1191"/>
        <end position="1204"/>
    </location>
</feature>